<feature type="transmembrane region" description="Helical" evidence="7">
    <location>
        <begin position="240"/>
        <end position="259"/>
    </location>
</feature>
<evidence type="ECO:0000313" key="10">
    <source>
        <dbReference type="Proteomes" id="UP000199518"/>
    </source>
</evidence>
<dbReference type="OrthoDB" id="9776210at2"/>
<evidence type="ECO:0000256" key="3">
    <source>
        <dbReference type="ARBA" id="ARBA00022692"/>
    </source>
</evidence>
<dbReference type="Proteomes" id="UP000199518">
    <property type="component" value="Unassembled WGS sequence"/>
</dbReference>
<dbReference type="PANTHER" id="PTHR32322">
    <property type="entry name" value="INNER MEMBRANE TRANSPORTER"/>
    <property type="match status" value="1"/>
</dbReference>
<gene>
    <name evidence="9" type="ORF">SAMN05421753_12323</name>
</gene>
<evidence type="ECO:0000259" key="8">
    <source>
        <dbReference type="Pfam" id="PF00892"/>
    </source>
</evidence>
<dbReference type="EMBL" id="FOQD01000023">
    <property type="protein sequence ID" value="SFJ53851.1"/>
    <property type="molecule type" value="Genomic_DNA"/>
</dbReference>
<evidence type="ECO:0000256" key="5">
    <source>
        <dbReference type="ARBA" id="ARBA00023136"/>
    </source>
</evidence>
<name>A0A1I3S8H3_9PLAN</name>
<dbReference type="PANTHER" id="PTHR32322:SF2">
    <property type="entry name" value="EAMA DOMAIN-CONTAINING PROTEIN"/>
    <property type="match status" value="1"/>
</dbReference>
<feature type="transmembrane region" description="Helical" evidence="7">
    <location>
        <begin position="271"/>
        <end position="288"/>
    </location>
</feature>
<feature type="transmembrane region" description="Helical" evidence="7">
    <location>
        <begin position="89"/>
        <end position="110"/>
    </location>
</feature>
<feature type="transmembrane region" description="Helical" evidence="7">
    <location>
        <begin position="147"/>
        <end position="165"/>
    </location>
</feature>
<dbReference type="GO" id="GO:0016020">
    <property type="term" value="C:membrane"/>
    <property type="evidence" value="ECO:0007669"/>
    <property type="project" value="UniProtKB-SubCell"/>
</dbReference>
<comment type="similarity">
    <text evidence="2">Belongs to the EamA transporter family.</text>
</comment>
<evidence type="ECO:0000256" key="2">
    <source>
        <dbReference type="ARBA" id="ARBA00007362"/>
    </source>
</evidence>
<sequence length="336" mass="36013">MTAPVSAAPPLPAEPETARSGHQPMGASSVSLAILTTVFWGGTAVSNQFVMDVLPPLFVGGLRFALAALFMFFWCLLDGSPLGLKRNQWWPVWIMGVLLYLQIGTFNIGADRSSTSHASILVNSYIFWVAVWEHFISRTIQLVGRQWIGLVLAALGCGWVFLETGPSQAGSYDEPTVIGDLILALSGFILAIKIVYTKECVRVVPPGTLILWHDIVGTLLFFITCPLLETQKWGRMTPEAWWALLYSGLIVSGFCFGANAMLLRKHGASQVSVFSFGTPIVGVALGVWLRGDHLSIGLLGGGILVAIGIYLVNKTGGAGPSQHGNSPECVPAETGS</sequence>
<feature type="transmembrane region" description="Helical" evidence="7">
    <location>
        <begin position="177"/>
        <end position="196"/>
    </location>
</feature>
<feature type="domain" description="EamA" evidence="8">
    <location>
        <begin position="178"/>
        <end position="313"/>
    </location>
</feature>
<comment type="subcellular location">
    <subcellularLocation>
        <location evidence="1">Membrane</location>
        <topology evidence="1">Multi-pass membrane protein</topology>
    </subcellularLocation>
</comment>
<dbReference type="AlphaFoldDB" id="A0A1I3S8H3"/>
<keyword evidence="4 7" id="KW-1133">Transmembrane helix</keyword>
<proteinExistence type="inferred from homology"/>
<dbReference type="SUPFAM" id="SSF103481">
    <property type="entry name" value="Multidrug resistance efflux transporter EmrE"/>
    <property type="match status" value="2"/>
</dbReference>
<organism evidence="9 10">
    <name type="scientific">Planctomicrobium piriforme</name>
    <dbReference type="NCBI Taxonomy" id="1576369"/>
    <lineage>
        <taxon>Bacteria</taxon>
        <taxon>Pseudomonadati</taxon>
        <taxon>Planctomycetota</taxon>
        <taxon>Planctomycetia</taxon>
        <taxon>Planctomycetales</taxon>
        <taxon>Planctomycetaceae</taxon>
        <taxon>Planctomicrobium</taxon>
    </lineage>
</organism>
<dbReference type="InterPro" id="IPR000620">
    <property type="entry name" value="EamA_dom"/>
</dbReference>
<accession>A0A1I3S8H3</accession>
<feature type="transmembrane region" description="Helical" evidence="7">
    <location>
        <begin position="57"/>
        <end position="77"/>
    </location>
</feature>
<protein>
    <submittedName>
        <fullName evidence="9">Permease of the drug/metabolite transporter (DMT) superfamily</fullName>
    </submittedName>
</protein>
<evidence type="ECO:0000256" key="6">
    <source>
        <dbReference type="SAM" id="MobiDB-lite"/>
    </source>
</evidence>
<dbReference type="RefSeq" id="WP_092056470.1">
    <property type="nucleotide sequence ID" value="NZ_FOQD01000023.1"/>
</dbReference>
<dbReference type="InterPro" id="IPR050638">
    <property type="entry name" value="AA-Vitamin_Transporters"/>
</dbReference>
<keyword evidence="10" id="KW-1185">Reference proteome</keyword>
<keyword evidence="5 7" id="KW-0472">Membrane</keyword>
<evidence type="ECO:0000256" key="1">
    <source>
        <dbReference type="ARBA" id="ARBA00004141"/>
    </source>
</evidence>
<evidence type="ECO:0000313" key="9">
    <source>
        <dbReference type="EMBL" id="SFJ53851.1"/>
    </source>
</evidence>
<dbReference type="InterPro" id="IPR037185">
    <property type="entry name" value="EmrE-like"/>
</dbReference>
<evidence type="ECO:0000256" key="7">
    <source>
        <dbReference type="SAM" id="Phobius"/>
    </source>
</evidence>
<feature type="transmembrane region" description="Helical" evidence="7">
    <location>
        <begin position="116"/>
        <end position="135"/>
    </location>
</feature>
<reference evidence="10" key="1">
    <citation type="submission" date="2016-10" db="EMBL/GenBank/DDBJ databases">
        <authorList>
            <person name="Varghese N."/>
            <person name="Submissions S."/>
        </authorList>
    </citation>
    <scope>NUCLEOTIDE SEQUENCE [LARGE SCALE GENOMIC DNA]</scope>
    <source>
        <strain evidence="10">DSM 26348</strain>
    </source>
</reference>
<feature type="transmembrane region" description="Helical" evidence="7">
    <location>
        <begin position="294"/>
        <end position="312"/>
    </location>
</feature>
<evidence type="ECO:0000256" key="4">
    <source>
        <dbReference type="ARBA" id="ARBA00022989"/>
    </source>
</evidence>
<dbReference type="Pfam" id="PF00892">
    <property type="entry name" value="EamA"/>
    <property type="match status" value="2"/>
</dbReference>
<keyword evidence="3 7" id="KW-0812">Transmembrane</keyword>
<feature type="transmembrane region" description="Helical" evidence="7">
    <location>
        <begin position="29"/>
        <end position="51"/>
    </location>
</feature>
<feature type="transmembrane region" description="Helical" evidence="7">
    <location>
        <begin position="208"/>
        <end position="228"/>
    </location>
</feature>
<feature type="domain" description="EamA" evidence="8">
    <location>
        <begin position="29"/>
        <end position="161"/>
    </location>
</feature>
<feature type="region of interest" description="Disordered" evidence="6">
    <location>
        <begin position="1"/>
        <end position="24"/>
    </location>
</feature>
<dbReference type="STRING" id="1576369.SAMN05421753_12323"/>